<evidence type="ECO:0000256" key="1">
    <source>
        <dbReference type="ARBA" id="ARBA00005773"/>
    </source>
</evidence>
<sequence length="462" mass="50015">MRGDSMQERLLGDEASSPDFRRGGRKEKDQGAWSLHHVALYTLYAFLLFFKPSEAFLVDFLLSRNIEGVDSEKDLSRSVLAVFTYSRMPALLLCLLLCRVCGCKAVVVLGSLCGLGMTFLTITAGSLPVLQLSQLLAAFAFAGHIAFDALQFSGVTAEGFQIVSHFTKGFTLASCCVSSLLGQFLRNSVGGSTLFAITMAFEGLACIVALLLPGGGGGDRGGEVAPQRPDSAQGQGGSRWGSAKGSPFFEVWQSMWKGQVFLWVLLWVFCYAAHDLVLTNWQILAEVKLEQYSMRNLNGYMWSAGYMVSAVLTLVTSSCKGLYAYCPFIMVGAPLIMGLALFGMGLSTIASFYSSFVFFQAAFQLTAAVRNASIARDVGATREGGVDRVFVLSAILWAASGAGVGFEAMIQGLIQSVASLSFADEVVWVALGVILSVVSFFFASFFLVCRVKRERRKRRRGI</sequence>
<feature type="transmembrane region" description="Helical" evidence="3">
    <location>
        <begin position="426"/>
        <end position="449"/>
    </location>
</feature>
<dbReference type="PANTHER" id="PTHR10686:SF18">
    <property type="entry name" value="IP11787P-RELATED"/>
    <property type="match status" value="1"/>
</dbReference>
<protein>
    <submittedName>
        <fullName evidence="4">Folate transporter</fullName>
    </submittedName>
</protein>
<feature type="compositionally biased region" description="Basic and acidic residues" evidence="2">
    <location>
        <begin position="1"/>
        <end position="12"/>
    </location>
</feature>
<organism evidence="4 5">
    <name type="scientific">Chloropicon primus</name>
    <dbReference type="NCBI Taxonomy" id="1764295"/>
    <lineage>
        <taxon>Eukaryota</taxon>
        <taxon>Viridiplantae</taxon>
        <taxon>Chlorophyta</taxon>
        <taxon>Chloropicophyceae</taxon>
        <taxon>Chloropicales</taxon>
        <taxon>Chloropicaceae</taxon>
        <taxon>Chloropicon</taxon>
    </lineage>
</organism>
<reference evidence="4 5" key="1">
    <citation type="submission" date="2018-07" db="EMBL/GenBank/DDBJ databases">
        <title>The complete nuclear genome of the prasinophyte Chloropicon primus (CCMP1205).</title>
        <authorList>
            <person name="Pombert J.-F."/>
            <person name="Otis C."/>
            <person name="Turmel M."/>
            <person name="Lemieux C."/>
        </authorList>
    </citation>
    <scope>NUCLEOTIDE SEQUENCE [LARGE SCALE GENOMIC DNA]</scope>
    <source>
        <strain evidence="4 5">CCMP1205</strain>
    </source>
</reference>
<feature type="transmembrane region" description="Helical" evidence="3">
    <location>
        <begin position="322"/>
        <end position="344"/>
    </location>
</feature>
<feature type="transmembrane region" description="Helical" evidence="3">
    <location>
        <begin position="105"/>
        <end position="126"/>
    </location>
</feature>
<dbReference type="SUPFAM" id="SSF103473">
    <property type="entry name" value="MFS general substrate transporter"/>
    <property type="match status" value="1"/>
</dbReference>
<evidence type="ECO:0000313" key="4">
    <source>
        <dbReference type="EMBL" id="QDZ23926.1"/>
    </source>
</evidence>
<dbReference type="Pfam" id="PF01770">
    <property type="entry name" value="Folate_carrier"/>
    <property type="match status" value="2"/>
</dbReference>
<dbReference type="AlphaFoldDB" id="A0A5B8MUD2"/>
<feature type="transmembrane region" description="Helical" evidence="3">
    <location>
        <begin position="31"/>
        <end position="50"/>
    </location>
</feature>
<feature type="transmembrane region" description="Helical" evidence="3">
    <location>
        <begin position="193"/>
        <end position="212"/>
    </location>
</feature>
<evidence type="ECO:0000256" key="2">
    <source>
        <dbReference type="SAM" id="MobiDB-lite"/>
    </source>
</evidence>
<name>A0A5B8MUD2_9CHLO</name>
<gene>
    <name evidence="4" type="ORF">A3770_11p64440</name>
</gene>
<proteinExistence type="inferred from homology"/>
<evidence type="ECO:0000313" key="5">
    <source>
        <dbReference type="Proteomes" id="UP000316726"/>
    </source>
</evidence>
<keyword evidence="5" id="KW-1185">Reference proteome</keyword>
<dbReference type="GO" id="GO:0005886">
    <property type="term" value="C:plasma membrane"/>
    <property type="evidence" value="ECO:0007669"/>
    <property type="project" value="TreeGrafter"/>
</dbReference>
<keyword evidence="3" id="KW-1133">Transmembrane helix</keyword>
<dbReference type="InterPro" id="IPR036259">
    <property type="entry name" value="MFS_trans_sf"/>
</dbReference>
<dbReference type="PANTHER" id="PTHR10686">
    <property type="entry name" value="FOLATE TRANSPORTER"/>
    <property type="match status" value="1"/>
</dbReference>
<dbReference type="GO" id="GO:0090482">
    <property type="term" value="F:vitamin transmembrane transporter activity"/>
    <property type="evidence" value="ECO:0007669"/>
    <property type="project" value="InterPro"/>
</dbReference>
<accession>A0A5B8MUD2</accession>
<dbReference type="InterPro" id="IPR002666">
    <property type="entry name" value="Folate_carrier"/>
</dbReference>
<feature type="region of interest" description="Disordered" evidence="2">
    <location>
        <begin position="220"/>
        <end position="241"/>
    </location>
</feature>
<dbReference type="EMBL" id="CP031044">
    <property type="protein sequence ID" value="QDZ23926.1"/>
    <property type="molecule type" value="Genomic_DNA"/>
</dbReference>
<keyword evidence="3" id="KW-0812">Transmembrane</keyword>
<feature type="transmembrane region" description="Helical" evidence="3">
    <location>
        <begin position="260"/>
        <end position="279"/>
    </location>
</feature>
<feature type="transmembrane region" description="Helical" evidence="3">
    <location>
        <begin position="350"/>
        <end position="369"/>
    </location>
</feature>
<comment type="similarity">
    <text evidence="1">Belongs to the reduced folate carrier (RFC) transporter (TC 2.A.48) family.</text>
</comment>
<feature type="region of interest" description="Disordered" evidence="2">
    <location>
        <begin position="1"/>
        <end position="25"/>
    </location>
</feature>
<feature type="transmembrane region" description="Helical" evidence="3">
    <location>
        <begin position="389"/>
        <end position="414"/>
    </location>
</feature>
<evidence type="ECO:0000256" key="3">
    <source>
        <dbReference type="SAM" id="Phobius"/>
    </source>
</evidence>
<feature type="transmembrane region" description="Helical" evidence="3">
    <location>
        <begin position="299"/>
        <end position="315"/>
    </location>
</feature>
<feature type="transmembrane region" description="Helical" evidence="3">
    <location>
        <begin position="79"/>
        <end position="98"/>
    </location>
</feature>
<dbReference type="Proteomes" id="UP000316726">
    <property type="component" value="Chromosome 11"/>
</dbReference>
<keyword evidence="3" id="KW-0472">Membrane</keyword>